<protein>
    <submittedName>
        <fullName evidence="1">Uncharacterized protein</fullName>
    </submittedName>
</protein>
<organism evidence="1 2">
    <name type="scientific">Stephania cephalantha</name>
    <dbReference type="NCBI Taxonomy" id="152367"/>
    <lineage>
        <taxon>Eukaryota</taxon>
        <taxon>Viridiplantae</taxon>
        <taxon>Streptophyta</taxon>
        <taxon>Embryophyta</taxon>
        <taxon>Tracheophyta</taxon>
        <taxon>Spermatophyta</taxon>
        <taxon>Magnoliopsida</taxon>
        <taxon>Ranunculales</taxon>
        <taxon>Menispermaceae</taxon>
        <taxon>Menispermoideae</taxon>
        <taxon>Cissampelideae</taxon>
        <taxon>Stephania</taxon>
    </lineage>
</organism>
<reference evidence="1 2" key="1">
    <citation type="submission" date="2024-01" db="EMBL/GenBank/DDBJ databases">
        <title>Genome assemblies of Stephania.</title>
        <authorList>
            <person name="Yang L."/>
        </authorList>
    </citation>
    <scope>NUCLEOTIDE SEQUENCE [LARGE SCALE GENOMIC DNA]</scope>
    <source>
        <strain evidence="1">JXDWG</strain>
        <tissue evidence="1">Leaf</tissue>
    </source>
</reference>
<dbReference type="EMBL" id="JBBNAG010000002">
    <property type="protein sequence ID" value="KAK9157063.1"/>
    <property type="molecule type" value="Genomic_DNA"/>
</dbReference>
<gene>
    <name evidence="1" type="ORF">Scep_003637</name>
</gene>
<keyword evidence="2" id="KW-1185">Reference proteome</keyword>
<evidence type="ECO:0000313" key="2">
    <source>
        <dbReference type="Proteomes" id="UP001419268"/>
    </source>
</evidence>
<accession>A0AAP0KQW0</accession>
<dbReference type="AlphaFoldDB" id="A0AAP0KQW0"/>
<comment type="caution">
    <text evidence="1">The sequence shown here is derived from an EMBL/GenBank/DDBJ whole genome shotgun (WGS) entry which is preliminary data.</text>
</comment>
<proteinExistence type="predicted"/>
<dbReference type="Proteomes" id="UP001419268">
    <property type="component" value="Unassembled WGS sequence"/>
</dbReference>
<evidence type="ECO:0000313" key="1">
    <source>
        <dbReference type="EMBL" id="KAK9157063.1"/>
    </source>
</evidence>
<name>A0AAP0KQW0_9MAGN</name>
<sequence length="76" mass="8522">MYGFTHLFPSSLFFLQRCVGFFRPKSTTALHVCLSPINAIFVIPFFPGLLVQGTPSFYVADSIPPLALHSFCAIYY</sequence>